<dbReference type="EMBL" id="JAANIB010003329">
    <property type="protein sequence ID" value="KAG5337990.1"/>
    <property type="molecule type" value="Genomic_DNA"/>
</dbReference>
<feature type="non-terminal residue" evidence="2">
    <location>
        <position position="1"/>
    </location>
</feature>
<feature type="domain" description="Mos1 transposase HTH" evidence="1">
    <location>
        <begin position="10"/>
        <end position="54"/>
    </location>
</feature>
<dbReference type="InterPro" id="IPR041426">
    <property type="entry name" value="Mos1_HTH"/>
</dbReference>
<dbReference type="Pfam" id="PF17906">
    <property type="entry name" value="HTH_48"/>
    <property type="match status" value="1"/>
</dbReference>
<sequence>MELSLIEEQRINIKFLAKLGKNGREIFECLKQVYGDNSLKEPTVNKWLKRFREGREDVKDDQRSGRPSTSTSEENVERIRGCVLNDLRPDLVGRWILHHDNAPAHTSLVVREFLARSSIIVTEHPPYSPDLAPCDFFLFPKCKMVLRGRHLGDVEAIKTETTRQLKSLTTEDFQRSYQQWKRRWQKCILSQGEYFEGDHIEIPE</sequence>
<dbReference type="AlphaFoldDB" id="A0A836G170"/>
<dbReference type="InterPro" id="IPR036397">
    <property type="entry name" value="RNaseH_sf"/>
</dbReference>
<reference evidence="2 3" key="1">
    <citation type="submission" date="2020-02" db="EMBL/GenBank/DDBJ databases">
        <title>Relaxed selection underlies rapid genomic changes in the transitions from sociality to social parasitism in ants.</title>
        <authorList>
            <person name="Bi X."/>
        </authorList>
    </citation>
    <scope>NUCLEOTIDE SEQUENCE [LARGE SCALE GENOMIC DNA]</scope>
    <source>
        <strain evidence="2">BGI-DK2014b</strain>
        <tissue evidence="2">Whole body</tissue>
    </source>
</reference>
<dbReference type="OrthoDB" id="7554754at2759"/>
<feature type="non-terminal residue" evidence="2">
    <location>
        <position position="204"/>
    </location>
</feature>
<evidence type="ECO:0000313" key="2">
    <source>
        <dbReference type="EMBL" id="KAG5337990.1"/>
    </source>
</evidence>
<protein>
    <submittedName>
        <fullName evidence="2">MOS1T transposase</fullName>
    </submittedName>
</protein>
<dbReference type="PANTHER" id="PTHR46060">
    <property type="entry name" value="MARINER MOS1 TRANSPOSASE-LIKE PROTEIN"/>
    <property type="match status" value="1"/>
</dbReference>
<comment type="caution">
    <text evidence="2">The sequence shown here is derived from an EMBL/GenBank/DDBJ whole genome shotgun (WGS) entry which is preliminary data.</text>
</comment>
<evidence type="ECO:0000313" key="3">
    <source>
        <dbReference type="Proteomes" id="UP000670152"/>
    </source>
</evidence>
<keyword evidence="3" id="KW-1185">Reference proteome</keyword>
<accession>A0A836G170</accession>
<dbReference type="GO" id="GO:0003676">
    <property type="term" value="F:nucleic acid binding"/>
    <property type="evidence" value="ECO:0007669"/>
    <property type="project" value="InterPro"/>
</dbReference>
<dbReference type="Proteomes" id="UP000670152">
    <property type="component" value="Unassembled WGS sequence"/>
</dbReference>
<dbReference type="PANTHER" id="PTHR46060:SF1">
    <property type="entry name" value="MARINER MOS1 TRANSPOSASE-LIKE PROTEIN"/>
    <property type="match status" value="1"/>
</dbReference>
<dbReference type="InterPro" id="IPR052709">
    <property type="entry name" value="Transposase-MT_Hybrid"/>
</dbReference>
<gene>
    <name evidence="2" type="ORF">G6Z77_0004021</name>
</gene>
<proteinExistence type="predicted"/>
<name>A0A836G170_9HYME</name>
<organism evidence="2 3">
    <name type="scientific">Acromyrmex heyeri</name>
    <dbReference type="NCBI Taxonomy" id="230685"/>
    <lineage>
        <taxon>Eukaryota</taxon>
        <taxon>Metazoa</taxon>
        <taxon>Ecdysozoa</taxon>
        <taxon>Arthropoda</taxon>
        <taxon>Hexapoda</taxon>
        <taxon>Insecta</taxon>
        <taxon>Pterygota</taxon>
        <taxon>Neoptera</taxon>
        <taxon>Endopterygota</taxon>
        <taxon>Hymenoptera</taxon>
        <taxon>Apocrita</taxon>
        <taxon>Aculeata</taxon>
        <taxon>Formicoidea</taxon>
        <taxon>Formicidae</taxon>
        <taxon>Myrmicinae</taxon>
        <taxon>Acromyrmex</taxon>
    </lineage>
</organism>
<dbReference type="Gene3D" id="3.30.420.10">
    <property type="entry name" value="Ribonuclease H-like superfamily/Ribonuclease H"/>
    <property type="match status" value="1"/>
</dbReference>
<evidence type="ECO:0000259" key="1">
    <source>
        <dbReference type="Pfam" id="PF17906"/>
    </source>
</evidence>